<gene>
    <name evidence="1" type="ORF">PVAND_011350</name>
</gene>
<dbReference type="AlphaFoldDB" id="A0A9J6CJ10"/>
<reference evidence="1" key="1">
    <citation type="submission" date="2021-03" db="EMBL/GenBank/DDBJ databases">
        <title>Chromosome level genome of the anhydrobiotic midge Polypedilum vanderplanki.</title>
        <authorList>
            <person name="Yoshida Y."/>
            <person name="Kikawada T."/>
            <person name="Gusev O."/>
        </authorList>
    </citation>
    <scope>NUCLEOTIDE SEQUENCE</scope>
    <source>
        <strain evidence="1">NIAS01</strain>
        <tissue evidence="1">Whole body or cell culture</tissue>
    </source>
</reference>
<dbReference type="Proteomes" id="UP001107558">
    <property type="component" value="Chromosome 1"/>
</dbReference>
<evidence type="ECO:0000313" key="1">
    <source>
        <dbReference type="EMBL" id="KAG5681949.1"/>
    </source>
</evidence>
<name>A0A9J6CJ10_POLVA</name>
<dbReference type="OrthoDB" id="447173at2759"/>
<evidence type="ECO:0000313" key="2">
    <source>
        <dbReference type="Proteomes" id="UP001107558"/>
    </source>
</evidence>
<keyword evidence="2" id="KW-1185">Reference proteome</keyword>
<sequence>MESSSNHEGPDLRLDFMGSFIQKTLKLKVEKWQRLLTFEEHRTVIKDFLDIPTEMVLVIQFTQSAQLLPTTTFPLTQLKSKGVYFVKRLPIEIPREDCGYWLVSGDLATRSIDQLSCLVDEIFVPLLSNTDNHKGWPEIVAQDVMKSTHSLKSTVYQVQGQVSGRTILPMPVGVEKCVTTARELQENAAECTVDLYLKSAIEGVVIKWVTQINDVFMESSSSAFNNGQNPTPAVDVSNFACKFVALFLSKRHFFTDYNYKANYQCIKIIEPNKTHN</sequence>
<organism evidence="1 2">
    <name type="scientific">Polypedilum vanderplanki</name>
    <name type="common">Sleeping chironomid midge</name>
    <dbReference type="NCBI Taxonomy" id="319348"/>
    <lineage>
        <taxon>Eukaryota</taxon>
        <taxon>Metazoa</taxon>
        <taxon>Ecdysozoa</taxon>
        <taxon>Arthropoda</taxon>
        <taxon>Hexapoda</taxon>
        <taxon>Insecta</taxon>
        <taxon>Pterygota</taxon>
        <taxon>Neoptera</taxon>
        <taxon>Endopterygota</taxon>
        <taxon>Diptera</taxon>
        <taxon>Nematocera</taxon>
        <taxon>Chironomoidea</taxon>
        <taxon>Chironomidae</taxon>
        <taxon>Chironominae</taxon>
        <taxon>Polypedilum</taxon>
        <taxon>Polypedilum</taxon>
    </lineage>
</organism>
<accession>A0A9J6CJ10</accession>
<protein>
    <submittedName>
        <fullName evidence="1">Uncharacterized protein</fullName>
    </submittedName>
</protein>
<dbReference type="EMBL" id="JADBJN010000001">
    <property type="protein sequence ID" value="KAG5681949.1"/>
    <property type="molecule type" value="Genomic_DNA"/>
</dbReference>
<comment type="caution">
    <text evidence="1">The sequence shown here is derived from an EMBL/GenBank/DDBJ whole genome shotgun (WGS) entry which is preliminary data.</text>
</comment>
<proteinExistence type="predicted"/>